<proteinExistence type="predicted"/>
<accession>A0AAF0U701</accession>
<reference evidence="1" key="1">
    <citation type="submission" date="2023-08" db="EMBL/GenBank/DDBJ databases">
        <title>A de novo genome assembly of Solanum verrucosum Schlechtendal, a Mexican diploid species geographically isolated from the other diploid A-genome species in potato relatives.</title>
        <authorList>
            <person name="Hosaka K."/>
        </authorList>
    </citation>
    <scope>NUCLEOTIDE SEQUENCE</scope>
    <source>
        <tissue evidence="1">Young leaves</tissue>
    </source>
</reference>
<dbReference type="Proteomes" id="UP001234989">
    <property type="component" value="Chromosome 8"/>
</dbReference>
<evidence type="ECO:0000313" key="2">
    <source>
        <dbReference type="Proteomes" id="UP001234989"/>
    </source>
</evidence>
<name>A0AAF0U701_SOLVR</name>
<dbReference type="InterPro" id="IPR036691">
    <property type="entry name" value="Endo/exonu/phosph_ase_sf"/>
</dbReference>
<organism evidence="1 2">
    <name type="scientific">Solanum verrucosum</name>
    <dbReference type="NCBI Taxonomy" id="315347"/>
    <lineage>
        <taxon>Eukaryota</taxon>
        <taxon>Viridiplantae</taxon>
        <taxon>Streptophyta</taxon>
        <taxon>Embryophyta</taxon>
        <taxon>Tracheophyta</taxon>
        <taxon>Spermatophyta</taxon>
        <taxon>Magnoliopsida</taxon>
        <taxon>eudicotyledons</taxon>
        <taxon>Gunneridae</taxon>
        <taxon>Pentapetalae</taxon>
        <taxon>asterids</taxon>
        <taxon>lamiids</taxon>
        <taxon>Solanales</taxon>
        <taxon>Solanaceae</taxon>
        <taxon>Solanoideae</taxon>
        <taxon>Solaneae</taxon>
        <taxon>Solanum</taxon>
    </lineage>
</organism>
<evidence type="ECO:0000313" key="1">
    <source>
        <dbReference type="EMBL" id="WMV40393.1"/>
    </source>
</evidence>
<sequence>MGESEAQVPFGEVMIGREEKEVCNSEDQRTLTSDEEWEVEEAEPLYMQQQLLITEKEKEVSAWVKQNLIKLGKLLGADFQGHEEEAMELLLQVDSARQARHQEAVAVSKKKRDKRRVVKNIMGDWKADIICLKETKLQGDLTGLVMQIWGGRWIKMACLEASGTRGGIMMLWDSRIWKGEVLEIGTYTLTCKFESQVQDFLCHITGVYAPNCYVERRLVWEEIGSIRGLIEGPWQFVVILMRLDMSRKSGTVSGEQ</sequence>
<dbReference type="Gene3D" id="3.60.10.10">
    <property type="entry name" value="Endonuclease/exonuclease/phosphatase"/>
    <property type="match status" value="1"/>
</dbReference>
<protein>
    <submittedName>
        <fullName evidence="1">Uncharacterized protein</fullName>
    </submittedName>
</protein>
<keyword evidence="2" id="KW-1185">Reference proteome</keyword>
<gene>
    <name evidence="1" type="ORF">MTR67_033778</name>
</gene>
<dbReference type="AlphaFoldDB" id="A0AAF0U701"/>
<dbReference type="EMBL" id="CP133619">
    <property type="protein sequence ID" value="WMV40393.1"/>
    <property type="molecule type" value="Genomic_DNA"/>
</dbReference>
<dbReference type="SUPFAM" id="SSF56219">
    <property type="entry name" value="DNase I-like"/>
    <property type="match status" value="1"/>
</dbReference>